<feature type="region of interest" description="Disordered" evidence="1">
    <location>
        <begin position="86"/>
        <end position="106"/>
    </location>
</feature>
<name>X0WTS8_9ZZZZ</name>
<comment type="caution">
    <text evidence="2">The sequence shown here is derived from an EMBL/GenBank/DDBJ whole genome shotgun (WGS) entry which is preliminary data.</text>
</comment>
<evidence type="ECO:0000313" key="2">
    <source>
        <dbReference type="EMBL" id="GAG34035.1"/>
    </source>
</evidence>
<sequence>MKLWSRGLGKQELKMNLMNYDVRRDGQEVVISGRIVDPVNWEFWIRFDEDDVPGLIRVAKNPSVIGMVGRHFLKKVFFWRRPAEKAAVKTADSPAPGPGAGTSEDK</sequence>
<gene>
    <name evidence="2" type="ORF">S01H1_70499</name>
</gene>
<accession>X0WTS8</accession>
<protein>
    <submittedName>
        <fullName evidence="2">Uncharacterized protein</fullName>
    </submittedName>
</protein>
<dbReference type="AlphaFoldDB" id="X0WTS8"/>
<reference evidence="2" key="1">
    <citation type="journal article" date="2014" name="Front. Microbiol.">
        <title>High frequency of phylogenetically diverse reductive dehalogenase-homologous genes in deep subseafloor sedimentary metagenomes.</title>
        <authorList>
            <person name="Kawai M."/>
            <person name="Futagami T."/>
            <person name="Toyoda A."/>
            <person name="Takaki Y."/>
            <person name="Nishi S."/>
            <person name="Hori S."/>
            <person name="Arai W."/>
            <person name="Tsubouchi T."/>
            <person name="Morono Y."/>
            <person name="Uchiyama I."/>
            <person name="Ito T."/>
            <person name="Fujiyama A."/>
            <person name="Inagaki F."/>
            <person name="Takami H."/>
        </authorList>
    </citation>
    <scope>NUCLEOTIDE SEQUENCE</scope>
    <source>
        <strain evidence="2">Expedition CK06-06</strain>
    </source>
</reference>
<evidence type="ECO:0000256" key="1">
    <source>
        <dbReference type="SAM" id="MobiDB-lite"/>
    </source>
</evidence>
<organism evidence="2">
    <name type="scientific">marine sediment metagenome</name>
    <dbReference type="NCBI Taxonomy" id="412755"/>
    <lineage>
        <taxon>unclassified sequences</taxon>
        <taxon>metagenomes</taxon>
        <taxon>ecological metagenomes</taxon>
    </lineage>
</organism>
<dbReference type="EMBL" id="BARS01046887">
    <property type="protein sequence ID" value="GAG34035.1"/>
    <property type="molecule type" value="Genomic_DNA"/>
</dbReference>
<proteinExistence type="predicted"/>